<dbReference type="Pfam" id="PF13365">
    <property type="entry name" value="Trypsin_2"/>
    <property type="match status" value="1"/>
</dbReference>
<dbReference type="PROSITE" id="PS00134">
    <property type="entry name" value="TRYPSIN_HIS"/>
    <property type="match status" value="1"/>
</dbReference>
<organism evidence="3 4">
    <name type="scientific">Ruegeria sediminis</name>
    <dbReference type="NCBI Taxonomy" id="2583820"/>
    <lineage>
        <taxon>Bacteria</taxon>
        <taxon>Pseudomonadati</taxon>
        <taxon>Pseudomonadota</taxon>
        <taxon>Alphaproteobacteria</taxon>
        <taxon>Rhodobacterales</taxon>
        <taxon>Roseobacteraceae</taxon>
        <taxon>Ruegeria</taxon>
    </lineage>
</organism>
<dbReference type="PANTHER" id="PTHR15462">
    <property type="entry name" value="SERINE PROTEASE"/>
    <property type="match status" value="1"/>
</dbReference>
<accession>A0ABY2WXT0</accession>
<dbReference type="InterPro" id="IPR018114">
    <property type="entry name" value="TRYPSIN_HIS"/>
</dbReference>
<sequence length="263" mass="28191">MVLALSPLAAAAQDTGLKSLETSDAGRDWMAVGRLDIDGTGFCTGALITPTLVLTAAHCLFDKVTRQRIDPGRIEFLAGWRRGRALAYRSVRQAVVHPAYRYDDKASTDRVRHDVALIELFQPIRHTSVMPFETGRRPARGEDVGVVSYAKDRSEAPSLQEVCSVMARQRGVLVMSCDVDFGSSGAPVFSFSGDRPRIVSVVSAKAELEGRSVSLGTSLEESLELLQAELLAGRGFGTSPDQGGEGVTGGAARNQIGAKFVRP</sequence>
<dbReference type="EMBL" id="VCPD01000004">
    <property type="protein sequence ID" value="TMV07267.1"/>
    <property type="molecule type" value="Genomic_DNA"/>
</dbReference>
<evidence type="ECO:0000259" key="2">
    <source>
        <dbReference type="PROSITE" id="PS50240"/>
    </source>
</evidence>
<evidence type="ECO:0000313" key="4">
    <source>
        <dbReference type="Proteomes" id="UP001193035"/>
    </source>
</evidence>
<reference evidence="3 4" key="1">
    <citation type="submission" date="2019-05" db="EMBL/GenBank/DDBJ databases">
        <title>Ruegeria sp. nov., isolated from tidal flat.</title>
        <authorList>
            <person name="Kim W."/>
        </authorList>
    </citation>
    <scope>NUCLEOTIDE SEQUENCE [LARGE SCALE GENOMIC DNA]</scope>
    <source>
        <strain evidence="3 4">CAU 1488</strain>
    </source>
</reference>
<name>A0ABY2WXT0_9RHOB</name>
<dbReference type="PRINTS" id="PR00722">
    <property type="entry name" value="CHYMOTRYPSIN"/>
</dbReference>
<dbReference type="Gene3D" id="2.40.10.10">
    <property type="entry name" value="Trypsin-like serine proteases"/>
    <property type="match status" value="2"/>
</dbReference>
<comment type="caution">
    <text evidence="3">The sequence shown here is derived from an EMBL/GenBank/DDBJ whole genome shotgun (WGS) entry which is preliminary data.</text>
</comment>
<dbReference type="InterPro" id="IPR001254">
    <property type="entry name" value="Trypsin_dom"/>
</dbReference>
<dbReference type="PANTHER" id="PTHR15462:SF8">
    <property type="entry name" value="SERINE PROTEASE"/>
    <property type="match status" value="1"/>
</dbReference>
<dbReference type="InterPro" id="IPR050966">
    <property type="entry name" value="Glutamyl_endopeptidase"/>
</dbReference>
<keyword evidence="4" id="KW-1185">Reference proteome</keyword>
<dbReference type="InterPro" id="IPR001314">
    <property type="entry name" value="Peptidase_S1A"/>
</dbReference>
<dbReference type="Proteomes" id="UP001193035">
    <property type="component" value="Unassembled WGS sequence"/>
</dbReference>
<dbReference type="InterPro" id="IPR009003">
    <property type="entry name" value="Peptidase_S1_PA"/>
</dbReference>
<feature type="domain" description="Peptidase S1" evidence="2">
    <location>
        <begin position="8"/>
        <end position="231"/>
    </location>
</feature>
<proteinExistence type="predicted"/>
<protein>
    <submittedName>
        <fullName evidence="3">Trypsin-like serine protease</fullName>
    </submittedName>
</protein>
<evidence type="ECO:0000256" key="1">
    <source>
        <dbReference type="ARBA" id="ARBA00022729"/>
    </source>
</evidence>
<dbReference type="InterPro" id="IPR043504">
    <property type="entry name" value="Peptidase_S1_PA_chymotrypsin"/>
</dbReference>
<gene>
    <name evidence="3" type="ORF">FGK63_13500</name>
</gene>
<keyword evidence="1" id="KW-0732">Signal</keyword>
<dbReference type="PROSITE" id="PS50240">
    <property type="entry name" value="TRYPSIN_DOM"/>
    <property type="match status" value="1"/>
</dbReference>
<evidence type="ECO:0000313" key="3">
    <source>
        <dbReference type="EMBL" id="TMV07267.1"/>
    </source>
</evidence>
<dbReference type="SUPFAM" id="SSF50494">
    <property type="entry name" value="Trypsin-like serine proteases"/>
    <property type="match status" value="1"/>
</dbReference>